<dbReference type="InterPro" id="IPR041522">
    <property type="entry name" value="CdaR_GGDEF"/>
</dbReference>
<evidence type="ECO:0000256" key="1">
    <source>
        <dbReference type="ARBA" id="ARBA00006754"/>
    </source>
</evidence>
<dbReference type="STRING" id="1415166.NONO_c04230"/>
<dbReference type="InterPro" id="IPR025736">
    <property type="entry name" value="PucR_C-HTH_dom"/>
</dbReference>
<dbReference type="KEGG" id="nno:NONO_c04230"/>
<dbReference type="OrthoDB" id="3663486at2"/>
<evidence type="ECO:0000313" key="5">
    <source>
        <dbReference type="EMBL" id="AHH15236.1"/>
    </source>
</evidence>
<evidence type="ECO:0000313" key="6">
    <source>
        <dbReference type="Proteomes" id="UP000019150"/>
    </source>
</evidence>
<dbReference type="PATRIC" id="fig|1415166.3.peg.426"/>
<evidence type="ECO:0000259" key="3">
    <source>
        <dbReference type="Pfam" id="PF14361"/>
    </source>
</evidence>
<sequence length="427" mass="46569">MATAPSSVEVRQWMADFVAETLRGDTLEQLVARLDAQVVERVPELTDRDLRRDLEASTRAHAFAVLGGLTQDTMDYAVPQQAHAFARTLARRGYDLRVLLRVYHVGQEAALDYMTDVIEERRLPDRFERTALLRMFERSTRWVNTSVEVLTDTYTRERERGLRAALNQRTEIVRALLSGEDPDADHASARLGFRLAQRQIAAVLWTDTESRAAGELAGTCPAPDADGGNDELGLLERMAVRVATAVGGGGILTVPAGSSALWAWLPVDSDYPDSVVAAAKTVVAAPVRIALGVPATGTAGFRQSHHEAIAARQVAERAAADLGRAVSYAQVETAYLAGADVPAMRSLIRRELGQLAGSGPNSARLRETLLAYLRCHRSPEGAAAVLGVHKNTVRYRIQRIEELLGRRIDECGLRLELALECAAIYGV</sequence>
<accession>W5TDC0</accession>
<evidence type="ECO:0000259" key="2">
    <source>
        <dbReference type="Pfam" id="PF13556"/>
    </source>
</evidence>
<reference evidence="5 6" key="1">
    <citation type="journal article" date="2014" name="Appl. Environ. Microbiol.">
        <title>Insights into the Microbial Degradation of Rubber and Gutta-Percha by Analysis of the Complete Genome of Nocardia nova SH22a.</title>
        <authorList>
            <person name="Luo Q."/>
            <person name="Hiessl S."/>
            <person name="Poehlein A."/>
            <person name="Daniel R."/>
            <person name="Steinbuchel A."/>
        </authorList>
    </citation>
    <scope>NUCLEOTIDE SEQUENCE [LARGE SCALE GENOMIC DNA]</scope>
    <source>
        <strain evidence="5">SH22a</strain>
    </source>
</reference>
<gene>
    <name evidence="5" type="ORF">NONO_c04230</name>
</gene>
<organism evidence="5 6">
    <name type="scientific">Nocardia nova SH22a</name>
    <dbReference type="NCBI Taxonomy" id="1415166"/>
    <lineage>
        <taxon>Bacteria</taxon>
        <taxon>Bacillati</taxon>
        <taxon>Actinomycetota</taxon>
        <taxon>Actinomycetes</taxon>
        <taxon>Mycobacteriales</taxon>
        <taxon>Nocardiaceae</taxon>
        <taxon>Nocardia</taxon>
    </lineage>
</organism>
<dbReference type="Pfam" id="PF13556">
    <property type="entry name" value="HTH_30"/>
    <property type="match status" value="1"/>
</dbReference>
<feature type="domain" description="RsbT co-antagonist protein RsbRD N-terminal" evidence="3">
    <location>
        <begin position="28"/>
        <end position="169"/>
    </location>
</feature>
<dbReference type="RefSeq" id="WP_051494588.1">
    <property type="nucleotide sequence ID" value="NZ_CP006850.1"/>
</dbReference>
<dbReference type="Gene3D" id="1.10.10.2840">
    <property type="entry name" value="PucR C-terminal helix-turn-helix domain"/>
    <property type="match status" value="1"/>
</dbReference>
<evidence type="ECO:0000259" key="4">
    <source>
        <dbReference type="Pfam" id="PF17853"/>
    </source>
</evidence>
<dbReference type="HOGENOM" id="CLU_051160_1_0_11"/>
<keyword evidence="6" id="KW-1185">Reference proteome</keyword>
<feature type="domain" description="CdaR GGDEF-like" evidence="4">
    <location>
        <begin position="180"/>
        <end position="314"/>
    </location>
</feature>
<dbReference type="AlphaFoldDB" id="W5TDC0"/>
<dbReference type="InterPro" id="IPR042070">
    <property type="entry name" value="PucR_C-HTH_sf"/>
</dbReference>
<comment type="similarity">
    <text evidence="1">Belongs to the CdaR family.</text>
</comment>
<dbReference type="Pfam" id="PF17853">
    <property type="entry name" value="GGDEF_2"/>
    <property type="match status" value="1"/>
</dbReference>
<protein>
    <submittedName>
        <fullName evidence="5">Putative transcriptional regulator</fullName>
    </submittedName>
</protein>
<dbReference type="Pfam" id="PF14361">
    <property type="entry name" value="RsbRD_N"/>
    <property type="match status" value="1"/>
</dbReference>
<dbReference type="PANTHER" id="PTHR33744">
    <property type="entry name" value="CARBOHYDRATE DIACID REGULATOR"/>
    <property type="match status" value="1"/>
</dbReference>
<name>W5TDC0_9NOCA</name>
<proteinExistence type="inferred from homology"/>
<dbReference type="InterPro" id="IPR025751">
    <property type="entry name" value="RsbRD_N_dom"/>
</dbReference>
<dbReference type="Proteomes" id="UP000019150">
    <property type="component" value="Chromosome"/>
</dbReference>
<dbReference type="eggNOG" id="COG2508">
    <property type="taxonomic scope" value="Bacteria"/>
</dbReference>
<dbReference type="PANTHER" id="PTHR33744:SF1">
    <property type="entry name" value="DNA-BINDING TRANSCRIPTIONAL ACTIVATOR ADER"/>
    <property type="match status" value="1"/>
</dbReference>
<dbReference type="EMBL" id="CP006850">
    <property type="protein sequence ID" value="AHH15236.1"/>
    <property type="molecule type" value="Genomic_DNA"/>
</dbReference>
<dbReference type="InterPro" id="IPR051448">
    <property type="entry name" value="CdaR-like_regulators"/>
</dbReference>
<feature type="domain" description="PucR C-terminal helix-turn-helix" evidence="2">
    <location>
        <begin position="365"/>
        <end position="422"/>
    </location>
</feature>